<proteinExistence type="predicted"/>
<gene>
    <name evidence="7" type="ordered locus">LOC_Os03g32190</name>
</gene>
<dbReference type="GO" id="GO:0008270">
    <property type="term" value="F:zinc ion binding"/>
    <property type="evidence" value="ECO:0007669"/>
    <property type="project" value="UniProtKB-KW"/>
</dbReference>
<dbReference type="SUPFAM" id="SSF57667">
    <property type="entry name" value="beta-beta-alpha zinc fingers"/>
    <property type="match status" value="1"/>
</dbReference>
<feature type="domain" description="BED-type" evidence="6">
    <location>
        <begin position="73"/>
        <end position="136"/>
    </location>
</feature>
<organism evidence="7">
    <name type="scientific">Oryza sativa subsp. japonica</name>
    <name type="common">Rice</name>
    <dbReference type="NCBI Taxonomy" id="39947"/>
    <lineage>
        <taxon>Eukaryota</taxon>
        <taxon>Viridiplantae</taxon>
        <taxon>Streptophyta</taxon>
        <taxon>Embryophyta</taxon>
        <taxon>Tracheophyta</taxon>
        <taxon>Spermatophyta</taxon>
        <taxon>Magnoliopsida</taxon>
        <taxon>Liliopsida</taxon>
        <taxon>Poales</taxon>
        <taxon>Poaceae</taxon>
        <taxon>BOP clade</taxon>
        <taxon>Oryzoideae</taxon>
        <taxon>Oryzeae</taxon>
        <taxon>Oryzinae</taxon>
        <taxon>Oryza</taxon>
        <taxon>Oryza sativa</taxon>
    </lineage>
</organism>
<evidence type="ECO:0000256" key="5">
    <source>
        <dbReference type="SAM" id="MobiDB-lite"/>
    </source>
</evidence>
<feature type="compositionally biased region" description="Acidic residues" evidence="5">
    <location>
        <begin position="19"/>
        <end position="28"/>
    </location>
</feature>
<keyword evidence="2 4" id="KW-0863">Zinc-finger</keyword>
<evidence type="ECO:0000259" key="6">
    <source>
        <dbReference type="PROSITE" id="PS50808"/>
    </source>
</evidence>
<evidence type="ECO:0000256" key="2">
    <source>
        <dbReference type="ARBA" id="ARBA00022771"/>
    </source>
</evidence>
<sequence length="240" mass="26878">MDDPSSCNFELRLLGMRGDDEDDLEEERVEVFGNTASPRIDGSQPETETEPDDDGTGAGGNGAPSGLSASNKRSRSQVWNDFEELYESRNGSQVRVRAKCNYCHKILFACSSGGTGHLIRHIKSCKPRNAGALSQSMLRFNADGFVSQWEYKPDVARTELVKLIAREDLPLCFGESAAFEEYIQKAHNPRFRSVSRQTTSRDVFKVFDSQRAMLSCMYSVDCGLWSEWGWHIGHGTDAWC</sequence>
<dbReference type="InterPro" id="IPR003656">
    <property type="entry name" value="Znf_BED"/>
</dbReference>
<keyword evidence="3" id="KW-0862">Zinc</keyword>
<accession>Q60DC4</accession>
<name>Q60DC4_ORYSJ</name>
<dbReference type="PANTHER" id="PTHR34396">
    <property type="entry name" value="OS03G0264950 PROTEIN-RELATED"/>
    <property type="match status" value="1"/>
</dbReference>
<reference evidence="7" key="2">
    <citation type="submission" date="2006-06" db="EMBL/GenBank/DDBJ databases">
        <authorList>
            <person name="Buell R."/>
            <person name="Wing R.A."/>
            <person name="McCombie W.A."/>
            <person name="Ouyang S."/>
        </authorList>
    </citation>
    <scope>NUCLEOTIDE SEQUENCE</scope>
</reference>
<evidence type="ECO:0000256" key="4">
    <source>
        <dbReference type="PROSITE-ProRule" id="PRU00027"/>
    </source>
</evidence>
<dbReference type="Pfam" id="PF02892">
    <property type="entry name" value="zf-BED"/>
    <property type="match status" value="1"/>
</dbReference>
<evidence type="ECO:0000313" key="7">
    <source>
        <dbReference type="EMBL" id="ABF96810.1"/>
    </source>
</evidence>
<dbReference type="InterPro" id="IPR053031">
    <property type="entry name" value="Cuticle_assoc_protein"/>
</dbReference>
<keyword evidence="1" id="KW-0479">Metal-binding</keyword>
<dbReference type="SMART" id="SM00614">
    <property type="entry name" value="ZnF_BED"/>
    <property type="match status" value="1"/>
</dbReference>
<evidence type="ECO:0000256" key="1">
    <source>
        <dbReference type="ARBA" id="ARBA00022723"/>
    </source>
</evidence>
<reference evidence="7" key="1">
    <citation type="journal article" date="2005" name="Genome Res.">
        <title>Sequence, annotation, and analysis of synteny between rice chromosome 3 and diverged grass species.</title>
        <authorList>
            <consortium name="Rice Chromosome 3 Sequencing Consortium"/>
            <person name="Buell C.R."/>
            <person name="Yuan Q."/>
            <person name="Ouyang S."/>
            <person name="Liu J."/>
            <person name="Zhu W."/>
            <person name="Wang A."/>
            <person name="Maiti R."/>
            <person name="Haas B."/>
            <person name="Wortman J."/>
            <person name="Pertea M."/>
            <person name="Jones K.M."/>
            <person name="Kim M."/>
            <person name="Overton L."/>
            <person name="Tsitrin T."/>
            <person name="Fadrosh D."/>
            <person name="Bera J."/>
            <person name="Weaver B."/>
            <person name="Jin S."/>
            <person name="Johri S."/>
            <person name="Reardon M."/>
            <person name="Webb K."/>
            <person name="Hill J."/>
            <person name="Moffat K."/>
            <person name="Tallon L."/>
            <person name="Van Aken S."/>
            <person name="Lewis M."/>
            <person name="Utterback T."/>
            <person name="Feldblyum T."/>
            <person name="Zismann V."/>
            <person name="Iobst S."/>
            <person name="Hsiao J."/>
            <person name="de Vazeille A.R."/>
            <person name="Salzberg S.L."/>
            <person name="White O."/>
            <person name="Fraser C."/>
            <person name="Yu Y."/>
            <person name="Kim H."/>
            <person name="Rambo T."/>
            <person name="Currie J."/>
            <person name="Collura K."/>
            <person name="Kernodle-Thompson S."/>
            <person name="Wei F."/>
            <person name="Kudrna K."/>
            <person name="Ammiraju J.S."/>
            <person name="Luo M."/>
            <person name="Goicoechea J.L."/>
            <person name="Wing R.A."/>
            <person name="Henry D."/>
            <person name="Oates R."/>
            <person name="Palmer M."/>
            <person name="Pries G."/>
            <person name="Saski C."/>
            <person name="Simmons J."/>
            <person name="Soderlund C."/>
            <person name="Nelson W."/>
            <person name="de la Bastide M."/>
            <person name="Spiegel L."/>
            <person name="Nascimento L."/>
            <person name="Huang E."/>
            <person name="Preston R."/>
            <person name="Zutavern T."/>
            <person name="Palmer L."/>
            <person name="O'Shaughnessy A."/>
            <person name="Dike S."/>
            <person name="McCombie W.R."/>
            <person name="Minx P."/>
            <person name="Cordum H."/>
            <person name="Wilson R."/>
            <person name="Jin W."/>
            <person name="Lee H.R."/>
            <person name="Jiang J."/>
            <person name="Jackson S."/>
        </authorList>
    </citation>
    <scope>NUCLEOTIDE SEQUENCE [LARGE SCALE GENOMIC DNA]</scope>
</reference>
<dbReference type="AlphaFoldDB" id="Q60DC4"/>
<dbReference type="PROSITE" id="PS50808">
    <property type="entry name" value="ZF_BED"/>
    <property type="match status" value="1"/>
</dbReference>
<dbReference type="EMBL" id="DP000009">
    <property type="protein sequence ID" value="ABF96810.1"/>
    <property type="molecule type" value="Genomic_DNA"/>
</dbReference>
<evidence type="ECO:0000256" key="3">
    <source>
        <dbReference type="ARBA" id="ARBA00022833"/>
    </source>
</evidence>
<protein>
    <submittedName>
        <fullName evidence="7">BED zinc finger family protein, expressed</fullName>
    </submittedName>
</protein>
<dbReference type="GO" id="GO:0003677">
    <property type="term" value="F:DNA binding"/>
    <property type="evidence" value="ECO:0007669"/>
    <property type="project" value="InterPro"/>
</dbReference>
<feature type="region of interest" description="Disordered" evidence="5">
    <location>
        <begin position="1"/>
        <end position="74"/>
    </location>
</feature>
<dbReference type="InterPro" id="IPR036236">
    <property type="entry name" value="Znf_C2H2_sf"/>
</dbReference>
<dbReference type="PANTHER" id="PTHR34396:SF30">
    <property type="entry name" value="OS10G0378900 PROTEIN"/>
    <property type="match status" value="1"/>
</dbReference>